<dbReference type="AlphaFoldDB" id="A0A2C9VJ52"/>
<protein>
    <submittedName>
        <fullName evidence="1">Uncharacterized protein</fullName>
    </submittedName>
</protein>
<organism evidence="1">
    <name type="scientific">Manihot esculenta</name>
    <name type="common">Cassava</name>
    <name type="synonym">Jatropha manihot</name>
    <dbReference type="NCBI Taxonomy" id="3983"/>
    <lineage>
        <taxon>Eukaryota</taxon>
        <taxon>Viridiplantae</taxon>
        <taxon>Streptophyta</taxon>
        <taxon>Embryophyta</taxon>
        <taxon>Tracheophyta</taxon>
        <taxon>Spermatophyta</taxon>
        <taxon>Magnoliopsida</taxon>
        <taxon>eudicotyledons</taxon>
        <taxon>Gunneridae</taxon>
        <taxon>Pentapetalae</taxon>
        <taxon>rosids</taxon>
        <taxon>fabids</taxon>
        <taxon>Malpighiales</taxon>
        <taxon>Euphorbiaceae</taxon>
        <taxon>Crotonoideae</taxon>
        <taxon>Manihoteae</taxon>
        <taxon>Manihot</taxon>
    </lineage>
</organism>
<sequence>MEGVPLPFPHRAKQECSSLCNAYARAAESPSQLTWACGVSWVLEWRVPREAGFTEQRLSPASGSGRITSWCYPVPHSQMDFLLSHACRL</sequence>
<proteinExistence type="predicted"/>
<dbReference type="EMBL" id="CM004393">
    <property type="protein sequence ID" value="OAY45475.1"/>
    <property type="molecule type" value="Genomic_DNA"/>
</dbReference>
<accession>A0A2C9VJ52</accession>
<name>A0A2C9VJ52_MANES</name>
<gene>
    <name evidence="1" type="ORF">MANES_07G063700</name>
</gene>
<evidence type="ECO:0000313" key="1">
    <source>
        <dbReference type="EMBL" id="OAY45475.1"/>
    </source>
</evidence>
<reference evidence="1" key="1">
    <citation type="submission" date="2016-02" db="EMBL/GenBank/DDBJ databases">
        <title>WGS assembly of Manihot esculenta.</title>
        <authorList>
            <person name="Bredeson J.V."/>
            <person name="Prochnik S.E."/>
            <person name="Lyons J.B."/>
            <person name="Schmutz J."/>
            <person name="Grimwood J."/>
            <person name="Vrebalov J."/>
            <person name="Bart R.S."/>
            <person name="Amuge T."/>
            <person name="Ferguson M.E."/>
            <person name="Green R."/>
            <person name="Putnam N."/>
            <person name="Stites J."/>
            <person name="Rounsley S."/>
            <person name="Rokhsar D.S."/>
        </authorList>
    </citation>
    <scope>NUCLEOTIDE SEQUENCE [LARGE SCALE GENOMIC DNA]</scope>
    <source>
        <tissue evidence="1">Leaf</tissue>
    </source>
</reference>
<dbReference type="AntiFam" id="ANF00038">
    <property type="entry name" value="Overlaps SRP RNA, same strand"/>
</dbReference>